<dbReference type="STRING" id="984262.SGRA_2818"/>
<reference evidence="2 3" key="1">
    <citation type="journal article" date="2012" name="Stand. Genomic Sci.">
        <title>Complete genome sequencing and analysis of Saprospira grandis str. Lewin, a predatory marine bacterium.</title>
        <authorList>
            <person name="Saw J.H."/>
            <person name="Yuryev A."/>
            <person name="Kanbe M."/>
            <person name="Hou S."/>
            <person name="Young A.G."/>
            <person name="Aizawa S."/>
            <person name="Alam M."/>
        </authorList>
    </citation>
    <scope>NUCLEOTIDE SEQUENCE [LARGE SCALE GENOMIC DNA]</scope>
    <source>
        <strain evidence="2 3">Lewin</strain>
    </source>
</reference>
<keyword evidence="1" id="KW-1133">Transmembrane helix</keyword>
<keyword evidence="1" id="KW-0472">Membrane</keyword>
<evidence type="ECO:0000313" key="3">
    <source>
        <dbReference type="Proteomes" id="UP000007519"/>
    </source>
</evidence>
<accession>H6LA78</accession>
<dbReference type="AlphaFoldDB" id="H6LA78"/>
<proteinExistence type="predicted"/>
<dbReference type="OrthoDB" id="9814194at2"/>
<evidence type="ECO:0000313" key="2">
    <source>
        <dbReference type="EMBL" id="AFC25546.1"/>
    </source>
</evidence>
<dbReference type="eggNOG" id="ENOG5031Y78">
    <property type="taxonomic scope" value="Bacteria"/>
</dbReference>
<feature type="transmembrane region" description="Helical" evidence="1">
    <location>
        <begin position="206"/>
        <end position="225"/>
    </location>
</feature>
<keyword evidence="1" id="KW-0812">Transmembrane</keyword>
<organism evidence="2 3">
    <name type="scientific">Saprospira grandis (strain Lewin)</name>
    <dbReference type="NCBI Taxonomy" id="984262"/>
    <lineage>
        <taxon>Bacteria</taxon>
        <taxon>Pseudomonadati</taxon>
        <taxon>Bacteroidota</taxon>
        <taxon>Saprospiria</taxon>
        <taxon>Saprospirales</taxon>
        <taxon>Saprospiraceae</taxon>
        <taxon>Saprospira</taxon>
    </lineage>
</organism>
<dbReference type="KEGG" id="sgn:SGRA_2818"/>
<protein>
    <submittedName>
        <fullName evidence="2">Uncharacterized protein</fullName>
    </submittedName>
</protein>
<sequence length="270" mass="31925">MKNPHVYSPEELAKILLLEEYSLPYAYEDGQLVLPADTAKSLSYLLQKEQEEGQRYEIFAGFDYRQMFDDLCAFLDDQKIPYKIWEKQQDPGEDYARAPALKDSAFYVYLRLVDFERTQALLREQAKQQAIYKEADYHLRRYSDEELMEILEQPEDWQALDVVAARYLLNERGHDISEEEVELMRQHRMIQLRQPRALTSKERRDGYLTAILLGPLGCFWGYHYYSDQRLLPNGRKVLNFAPQARAEGMRMMMISLSWSLLAGLILYYMT</sequence>
<name>H6LA78_SAPGL</name>
<dbReference type="Proteomes" id="UP000007519">
    <property type="component" value="Chromosome"/>
</dbReference>
<dbReference type="HOGENOM" id="CLU_1030115_0_0_10"/>
<gene>
    <name evidence="2" type="ordered locus">SGRA_2818</name>
</gene>
<dbReference type="RefSeq" id="WP_015693149.1">
    <property type="nucleotide sequence ID" value="NC_016940.1"/>
</dbReference>
<evidence type="ECO:0000256" key="1">
    <source>
        <dbReference type="SAM" id="Phobius"/>
    </source>
</evidence>
<dbReference type="EMBL" id="CP002831">
    <property type="protein sequence ID" value="AFC25546.1"/>
    <property type="molecule type" value="Genomic_DNA"/>
</dbReference>
<keyword evidence="3" id="KW-1185">Reference proteome</keyword>
<feature type="transmembrane region" description="Helical" evidence="1">
    <location>
        <begin position="251"/>
        <end position="269"/>
    </location>
</feature>